<dbReference type="AlphaFoldDB" id="A0AAV8WAV2"/>
<dbReference type="PANTHER" id="PTHR10009:SF19">
    <property type="entry name" value="RE55542P"/>
    <property type="match status" value="1"/>
</dbReference>
<dbReference type="EMBL" id="JANEYG010000005">
    <property type="protein sequence ID" value="KAJ8923457.1"/>
    <property type="molecule type" value="Genomic_DNA"/>
</dbReference>
<dbReference type="Proteomes" id="UP001159042">
    <property type="component" value="Unassembled WGS sequence"/>
</dbReference>
<evidence type="ECO:0008006" key="8">
    <source>
        <dbReference type="Google" id="ProtNLM"/>
    </source>
</evidence>
<reference evidence="6 7" key="1">
    <citation type="journal article" date="2023" name="Insect Mol. Biol.">
        <title>Genome sequencing provides insights into the evolution of gene families encoding plant cell wall-degrading enzymes in longhorned beetles.</title>
        <authorList>
            <person name="Shin N.R."/>
            <person name="Okamura Y."/>
            <person name="Kirsch R."/>
            <person name="Pauchet Y."/>
        </authorList>
    </citation>
    <scope>NUCLEOTIDE SEQUENCE [LARGE SCALE GENOMIC DNA]</scope>
    <source>
        <strain evidence="6">EAD_L_NR</strain>
    </source>
</reference>
<feature type="signal peptide" evidence="5">
    <location>
        <begin position="1"/>
        <end position="18"/>
    </location>
</feature>
<name>A0AAV8WAV2_9CUCU</name>
<organism evidence="6 7">
    <name type="scientific">Exocentrus adspersus</name>
    <dbReference type="NCBI Taxonomy" id="1586481"/>
    <lineage>
        <taxon>Eukaryota</taxon>
        <taxon>Metazoa</taxon>
        <taxon>Ecdysozoa</taxon>
        <taxon>Arthropoda</taxon>
        <taxon>Hexapoda</taxon>
        <taxon>Insecta</taxon>
        <taxon>Pterygota</taxon>
        <taxon>Neoptera</taxon>
        <taxon>Endopterygota</taxon>
        <taxon>Coleoptera</taxon>
        <taxon>Polyphaga</taxon>
        <taxon>Cucujiformia</taxon>
        <taxon>Chrysomeloidea</taxon>
        <taxon>Cerambycidae</taxon>
        <taxon>Lamiinae</taxon>
        <taxon>Acanthocinini</taxon>
        <taxon>Exocentrus</taxon>
    </lineage>
</organism>
<evidence type="ECO:0000313" key="6">
    <source>
        <dbReference type="EMBL" id="KAJ8923457.1"/>
    </source>
</evidence>
<evidence type="ECO:0000256" key="3">
    <source>
        <dbReference type="ARBA" id="ARBA00022525"/>
    </source>
</evidence>
<evidence type="ECO:0000313" key="7">
    <source>
        <dbReference type="Proteomes" id="UP001159042"/>
    </source>
</evidence>
<protein>
    <recommendedName>
        <fullName evidence="8">Bee-milk protein</fullName>
    </recommendedName>
</protein>
<evidence type="ECO:0000256" key="5">
    <source>
        <dbReference type="SAM" id="SignalP"/>
    </source>
</evidence>
<dbReference type="InterPro" id="IPR011042">
    <property type="entry name" value="6-blade_b-propeller_TolB-like"/>
</dbReference>
<dbReference type="InterPro" id="IPR017996">
    <property type="entry name" value="MRJP/yellow-related"/>
</dbReference>
<evidence type="ECO:0000256" key="4">
    <source>
        <dbReference type="ARBA" id="ARBA00022729"/>
    </source>
</evidence>
<comment type="caution">
    <text evidence="6">The sequence shown here is derived from an EMBL/GenBank/DDBJ whole genome shotgun (WGS) entry which is preliminary data.</text>
</comment>
<dbReference type="PANTHER" id="PTHR10009">
    <property type="entry name" value="PROTEIN YELLOW-RELATED"/>
    <property type="match status" value="1"/>
</dbReference>
<sequence>MNVIHLPILWLCIHGGFAVQLEVLNQWNLLSFDLPFQYNYEDIRLENTVFTGLEVTTNRLFLATPRLRAGVPATLSTIPRNTPPGSSPVLTAYPNWSMHGALRGNLNCSGLISVYRIRADSCNRLWVLDSGVTSSLDDFTRVCNPKLVIFDLRTDRIVRSIIFPREVLRPSSLLTNLIIDESVQGRCDSAFVYMSDTAAPGLVVYDGVKDQAWRIMHPSFFPDPDFSNYNVDDESFTLMDGIVGLAHSPNLATLYFQPLATDRLFSVPTTALTKGPPVEFEETPVTLVGKKSSQGLGLTISIDEDTLYFSPLAETAVASWNPLTNTQK</sequence>
<keyword evidence="3" id="KW-0964">Secreted</keyword>
<evidence type="ECO:0000256" key="1">
    <source>
        <dbReference type="ARBA" id="ARBA00004613"/>
    </source>
</evidence>
<feature type="chain" id="PRO_5043754008" description="Bee-milk protein" evidence="5">
    <location>
        <begin position="19"/>
        <end position="328"/>
    </location>
</feature>
<proteinExistence type="inferred from homology"/>
<accession>A0AAV8WAV2</accession>
<comment type="subcellular location">
    <subcellularLocation>
        <location evidence="1">Secreted</location>
    </subcellularLocation>
</comment>
<gene>
    <name evidence="6" type="ORF">NQ315_002016</name>
</gene>
<keyword evidence="7" id="KW-1185">Reference proteome</keyword>
<comment type="similarity">
    <text evidence="2">Belongs to the major royal jelly protein family.</text>
</comment>
<evidence type="ECO:0000256" key="2">
    <source>
        <dbReference type="ARBA" id="ARBA00009127"/>
    </source>
</evidence>
<keyword evidence="4 5" id="KW-0732">Signal</keyword>
<dbReference type="GO" id="GO:0005576">
    <property type="term" value="C:extracellular region"/>
    <property type="evidence" value="ECO:0007669"/>
    <property type="project" value="UniProtKB-SubCell"/>
</dbReference>
<dbReference type="Gene3D" id="2.120.10.30">
    <property type="entry name" value="TolB, C-terminal domain"/>
    <property type="match status" value="1"/>
</dbReference>
<dbReference type="Pfam" id="PF03022">
    <property type="entry name" value="MRJP"/>
    <property type="match status" value="1"/>
</dbReference>